<reference evidence="1" key="2">
    <citation type="journal article" date="2015" name="Fish Shellfish Immunol.">
        <title>Early steps in the European eel (Anguilla anguilla)-Vibrio vulnificus interaction in the gills: Role of the RtxA13 toxin.</title>
        <authorList>
            <person name="Callol A."/>
            <person name="Pajuelo D."/>
            <person name="Ebbesson L."/>
            <person name="Teles M."/>
            <person name="MacKenzie S."/>
            <person name="Amaro C."/>
        </authorList>
    </citation>
    <scope>NUCLEOTIDE SEQUENCE</scope>
</reference>
<proteinExistence type="predicted"/>
<organism evidence="1">
    <name type="scientific">Anguilla anguilla</name>
    <name type="common">European freshwater eel</name>
    <name type="synonym">Muraena anguilla</name>
    <dbReference type="NCBI Taxonomy" id="7936"/>
    <lineage>
        <taxon>Eukaryota</taxon>
        <taxon>Metazoa</taxon>
        <taxon>Chordata</taxon>
        <taxon>Craniata</taxon>
        <taxon>Vertebrata</taxon>
        <taxon>Euteleostomi</taxon>
        <taxon>Actinopterygii</taxon>
        <taxon>Neopterygii</taxon>
        <taxon>Teleostei</taxon>
        <taxon>Anguilliformes</taxon>
        <taxon>Anguillidae</taxon>
        <taxon>Anguilla</taxon>
    </lineage>
</organism>
<evidence type="ECO:0000313" key="1">
    <source>
        <dbReference type="EMBL" id="JAH79358.1"/>
    </source>
</evidence>
<protein>
    <submittedName>
        <fullName evidence="1">Uncharacterized protein</fullName>
    </submittedName>
</protein>
<dbReference type="EMBL" id="GBXM01029219">
    <property type="protein sequence ID" value="JAH79358.1"/>
    <property type="molecule type" value="Transcribed_RNA"/>
</dbReference>
<sequence length="12" mass="1438">MAPYWGFPRAQN</sequence>
<reference evidence="1" key="1">
    <citation type="submission" date="2014-11" db="EMBL/GenBank/DDBJ databases">
        <authorList>
            <person name="Amaro Gonzalez C."/>
        </authorList>
    </citation>
    <scope>NUCLEOTIDE SEQUENCE</scope>
</reference>
<name>A0A0E9VQ57_ANGAN</name>
<accession>A0A0E9VQ57</accession>